<evidence type="ECO:0000259" key="3">
    <source>
        <dbReference type="Pfam" id="PF19305"/>
    </source>
</evidence>
<gene>
    <name evidence="4" type="ORF">Dfulv_34300</name>
</gene>
<accession>A0ABY5VTQ0</accession>
<dbReference type="EMBL" id="CP073720">
    <property type="protein sequence ID" value="UWP80206.1"/>
    <property type="molecule type" value="Genomic_DNA"/>
</dbReference>
<protein>
    <submittedName>
        <fullName evidence="4">MmgE/PrpD family protein</fullName>
    </submittedName>
</protein>
<dbReference type="PANTHER" id="PTHR16943">
    <property type="entry name" value="2-METHYLCITRATE DEHYDRATASE-RELATED"/>
    <property type="match status" value="1"/>
</dbReference>
<name>A0ABY5VTQ0_9ACTN</name>
<dbReference type="InterPro" id="IPR042188">
    <property type="entry name" value="MmgE/PrpD_sf_2"/>
</dbReference>
<feature type="domain" description="MmgE/PrpD C-terminal" evidence="3">
    <location>
        <begin position="273"/>
        <end position="441"/>
    </location>
</feature>
<reference evidence="4" key="1">
    <citation type="submission" date="2021-04" db="EMBL/GenBank/DDBJ databases">
        <authorList>
            <person name="Hartkoorn R.C."/>
            <person name="Beaudoing E."/>
            <person name="Hot D."/>
        </authorList>
    </citation>
    <scope>NUCLEOTIDE SEQUENCE</scope>
    <source>
        <strain evidence="4">NRRL B-16292</strain>
    </source>
</reference>
<dbReference type="SUPFAM" id="SSF103378">
    <property type="entry name" value="2-methylcitrate dehydratase PrpD"/>
    <property type="match status" value="1"/>
</dbReference>
<feature type="domain" description="MmgE/PrpD N-terminal" evidence="2">
    <location>
        <begin position="11"/>
        <end position="248"/>
    </location>
</feature>
<sequence>MNSTPPTVAAHLADWAVRLTLQDVPASAQDAACRHLLDGLAVALGALGTGAAAPALTVAGGLGGPAEATLLGTGRRLGAPAAAFATGALVHALDFDDTHAEGLVHATAVTLPAALAVGEQVGATGAQVLTAALVGYEVTCRVAAATPYGFHQRGIHATQAAGVVGATTVAARLMGLDAATTLHAMGIAGSSAGGLMEFLHTGSSTKQLHPGLASHAGILAARLAAAGATGPDSVLDGAAGLWAALSDRSADPARVLRELGQTWEVTRVTIKPYPACQLSHATLDAAATVLDELRAAGGTAEIAEVVAFVHPDSAAIVCEPAADKVHPQTPYGAKFSLPWSVAALLVDGSVSIGTYDVASVGRPAVAELAARVRTVLAPSRAVAADAAGRVVVRLRNGRELTGEVASSRGGPDAPLDDQAMLAKLLSLTGDSPAARQMAATVHALADLPDLTALLDVIARAARTPIGTPPGPGE</sequence>
<dbReference type="InterPro" id="IPR045337">
    <property type="entry name" value="MmgE_PrpD_C"/>
</dbReference>
<dbReference type="InterPro" id="IPR005656">
    <property type="entry name" value="MmgE_PrpD"/>
</dbReference>
<dbReference type="InterPro" id="IPR036148">
    <property type="entry name" value="MmgE/PrpD_sf"/>
</dbReference>
<dbReference type="InterPro" id="IPR045336">
    <property type="entry name" value="MmgE_PrpD_N"/>
</dbReference>
<dbReference type="Pfam" id="PF03972">
    <property type="entry name" value="MmgE_PrpD_N"/>
    <property type="match status" value="1"/>
</dbReference>
<dbReference type="Pfam" id="PF19305">
    <property type="entry name" value="MmgE_PrpD_C"/>
    <property type="match status" value="1"/>
</dbReference>
<evidence type="ECO:0000256" key="1">
    <source>
        <dbReference type="ARBA" id="ARBA00006174"/>
    </source>
</evidence>
<dbReference type="RefSeq" id="WP_259857964.1">
    <property type="nucleotide sequence ID" value="NZ_CP073720.1"/>
</dbReference>
<dbReference type="Proteomes" id="UP001059617">
    <property type="component" value="Chromosome"/>
</dbReference>
<evidence type="ECO:0000313" key="4">
    <source>
        <dbReference type="EMBL" id="UWP80206.1"/>
    </source>
</evidence>
<proteinExistence type="inferred from homology"/>
<organism evidence="4 5">
    <name type="scientific">Dactylosporangium fulvum</name>
    <dbReference type="NCBI Taxonomy" id="53359"/>
    <lineage>
        <taxon>Bacteria</taxon>
        <taxon>Bacillati</taxon>
        <taxon>Actinomycetota</taxon>
        <taxon>Actinomycetes</taxon>
        <taxon>Micromonosporales</taxon>
        <taxon>Micromonosporaceae</taxon>
        <taxon>Dactylosporangium</taxon>
    </lineage>
</organism>
<evidence type="ECO:0000313" key="5">
    <source>
        <dbReference type="Proteomes" id="UP001059617"/>
    </source>
</evidence>
<dbReference type="PANTHER" id="PTHR16943:SF8">
    <property type="entry name" value="2-METHYLCITRATE DEHYDRATASE"/>
    <property type="match status" value="1"/>
</dbReference>
<reference evidence="4" key="2">
    <citation type="submission" date="2022-09" db="EMBL/GenBank/DDBJ databases">
        <title>Biosynthetic gene clusters of Dactylosporangioum fulvum.</title>
        <authorList>
            <person name="Caradec T."/>
        </authorList>
    </citation>
    <scope>NUCLEOTIDE SEQUENCE</scope>
    <source>
        <strain evidence="4">NRRL B-16292</strain>
    </source>
</reference>
<evidence type="ECO:0000259" key="2">
    <source>
        <dbReference type="Pfam" id="PF03972"/>
    </source>
</evidence>
<comment type="similarity">
    <text evidence="1">Belongs to the PrpD family.</text>
</comment>
<dbReference type="Gene3D" id="1.10.4100.10">
    <property type="entry name" value="2-methylcitrate dehydratase PrpD"/>
    <property type="match status" value="1"/>
</dbReference>
<keyword evidence="5" id="KW-1185">Reference proteome</keyword>
<dbReference type="Gene3D" id="3.30.1330.120">
    <property type="entry name" value="2-methylcitrate dehydratase PrpD"/>
    <property type="match status" value="1"/>
</dbReference>
<dbReference type="InterPro" id="IPR042183">
    <property type="entry name" value="MmgE/PrpD_sf_1"/>
</dbReference>